<evidence type="ECO:0000256" key="1">
    <source>
        <dbReference type="SAM" id="MobiDB-lite"/>
    </source>
</evidence>
<dbReference type="AlphaFoldDB" id="A0A7G6YHR6"/>
<dbReference type="RefSeq" id="WP_021756257.1">
    <property type="nucleotide sequence ID" value="NZ_CP043643.1"/>
</dbReference>
<proteinExistence type="predicted"/>
<name>A0A7G6YHR6_9MICO</name>
<gene>
    <name evidence="2" type="ORF">F1C12_22395</name>
</gene>
<evidence type="ECO:0000313" key="3">
    <source>
        <dbReference type="Proteomes" id="UP000515511"/>
    </source>
</evidence>
<dbReference type="Proteomes" id="UP000515511">
    <property type="component" value="Plasmid unnamed2"/>
</dbReference>
<geneLocation type="plasmid" evidence="2 3">
    <name>unnamed2</name>
</geneLocation>
<protein>
    <submittedName>
        <fullName evidence="2">Uncharacterized protein</fullName>
    </submittedName>
</protein>
<dbReference type="KEGG" id="lse:F1C12_22395"/>
<keyword evidence="2" id="KW-0614">Plasmid</keyword>
<accession>A0A7G6YHR6</accession>
<evidence type="ECO:0000313" key="2">
    <source>
        <dbReference type="EMBL" id="QNE38031.1"/>
    </source>
</evidence>
<reference evidence="3" key="1">
    <citation type="submission" date="2019-09" db="EMBL/GenBank/DDBJ databases">
        <title>Antimicrobial potential of Antarctic Bacteria.</title>
        <authorList>
            <person name="Benaud N."/>
            <person name="Edwards R.J."/>
            <person name="Ferrari B.C."/>
        </authorList>
    </citation>
    <scope>NUCLEOTIDE SEQUENCE [LARGE SCALE GENOMIC DNA]</scope>
    <source>
        <strain evidence="3">INR9</strain>
        <plasmid evidence="3">unnamed2</plasmid>
    </source>
</reference>
<organism evidence="2 3">
    <name type="scientific">Leifsonia shinshuensis</name>
    <dbReference type="NCBI Taxonomy" id="150026"/>
    <lineage>
        <taxon>Bacteria</taxon>
        <taxon>Bacillati</taxon>
        <taxon>Actinomycetota</taxon>
        <taxon>Actinomycetes</taxon>
        <taxon>Micrococcales</taxon>
        <taxon>Microbacteriaceae</taxon>
        <taxon>Leifsonia</taxon>
    </lineage>
</organism>
<sequence>MTGEPTLFDLAEFEREAVAATPWDGAPLSYTADYYEPAALVAAFERYCAEHGHFGCIPRSHMWHRAYYLDGPTVTEGHELHMFTADAWCREVDHDHSAAPLPGGGRYQANCPRCAWHVITDNESAAVEAWHDHALPGWRELPILPRKLARFENKQRIAAVAAWVTATYPAAWQRPGVPILTERGEHGRRHVPGRSPLGGYDLAAD</sequence>
<dbReference type="Pfam" id="PF19876">
    <property type="entry name" value="DUF6349"/>
    <property type="match status" value="1"/>
</dbReference>
<dbReference type="InterPro" id="IPR045930">
    <property type="entry name" value="DUF6349"/>
</dbReference>
<feature type="region of interest" description="Disordered" evidence="1">
    <location>
        <begin position="183"/>
        <end position="205"/>
    </location>
</feature>
<dbReference type="EMBL" id="CP043643">
    <property type="protein sequence ID" value="QNE38031.1"/>
    <property type="molecule type" value="Genomic_DNA"/>
</dbReference>